<keyword evidence="10" id="KW-1015">Disulfide bond</keyword>
<evidence type="ECO:0000256" key="1">
    <source>
        <dbReference type="ARBA" id="ARBA00001947"/>
    </source>
</evidence>
<feature type="compositionally biased region" description="Basic and acidic residues" evidence="12">
    <location>
        <begin position="94"/>
        <end position="105"/>
    </location>
</feature>
<evidence type="ECO:0000256" key="3">
    <source>
        <dbReference type="ARBA" id="ARBA00022645"/>
    </source>
</evidence>
<evidence type="ECO:0000259" key="14">
    <source>
        <dbReference type="PROSITE" id="PS52035"/>
    </source>
</evidence>
<evidence type="ECO:0000256" key="11">
    <source>
        <dbReference type="PROSITE-ProRule" id="PRU01379"/>
    </source>
</evidence>
<feature type="domain" description="Peptidase M14" evidence="14">
    <location>
        <begin position="120"/>
        <end position="419"/>
    </location>
</feature>
<keyword evidence="6 13" id="KW-0732">Signal</keyword>
<dbReference type="PANTHER" id="PTHR11705">
    <property type="entry name" value="PROTEASE FAMILY M14 CARBOXYPEPTIDASE A,B"/>
    <property type="match status" value="1"/>
</dbReference>
<organism evidence="15 16">
    <name type="scientific">Leptidea sinapis</name>
    <dbReference type="NCBI Taxonomy" id="189913"/>
    <lineage>
        <taxon>Eukaryota</taxon>
        <taxon>Metazoa</taxon>
        <taxon>Ecdysozoa</taxon>
        <taxon>Arthropoda</taxon>
        <taxon>Hexapoda</taxon>
        <taxon>Insecta</taxon>
        <taxon>Pterygota</taxon>
        <taxon>Neoptera</taxon>
        <taxon>Endopterygota</taxon>
        <taxon>Lepidoptera</taxon>
        <taxon>Glossata</taxon>
        <taxon>Ditrysia</taxon>
        <taxon>Papilionoidea</taxon>
        <taxon>Pieridae</taxon>
        <taxon>Dismorphiinae</taxon>
        <taxon>Leptidea</taxon>
    </lineage>
</organism>
<dbReference type="AlphaFoldDB" id="A0A5E4QMD5"/>
<evidence type="ECO:0000313" key="15">
    <source>
        <dbReference type="EMBL" id="VVC98820.1"/>
    </source>
</evidence>
<evidence type="ECO:0000256" key="8">
    <source>
        <dbReference type="ARBA" id="ARBA00022833"/>
    </source>
</evidence>
<evidence type="ECO:0000256" key="7">
    <source>
        <dbReference type="ARBA" id="ARBA00022801"/>
    </source>
</evidence>
<feature type="region of interest" description="Disordered" evidence="12">
    <location>
        <begin position="94"/>
        <end position="115"/>
    </location>
</feature>
<dbReference type="EMBL" id="FZQP02003801">
    <property type="protein sequence ID" value="VVC98820.1"/>
    <property type="molecule type" value="Genomic_DNA"/>
</dbReference>
<dbReference type="Proteomes" id="UP000324832">
    <property type="component" value="Unassembled WGS sequence"/>
</dbReference>
<evidence type="ECO:0000256" key="2">
    <source>
        <dbReference type="ARBA" id="ARBA00005988"/>
    </source>
</evidence>
<dbReference type="PANTHER" id="PTHR11705:SF140">
    <property type="entry name" value="FI02848P-RELATED"/>
    <property type="match status" value="1"/>
</dbReference>
<gene>
    <name evidence="15" type="ORF">LSINAPIS_LOCUS9830</name>
</gene>
<keyword evidence="9" id="KW-0482">Metalloprotease</keyword>
<dbReference type="Pfam" id="PF02244">
    <property type="entry name" value="Propep_M14"/>
    <property type="match status" value="1"/>
</dbReference>
<keyword evidence="7" id="KW-0378">Hydrolase</keyword>
<feature type="signal peptide" evidence="13">
    <location>
        <begin position="1"/>
        <end position="15"/>
    </location>
</feature>
<evidence type="ECO:0000256" key="9">
    <source>
        <dbReference type="ARBA" id="ARBA00023049"/>
    </source>
</evidence>
<dbReference type="Pfam" id="PF00246">
    <property type="entry name" value="Peptidase_M14"/>
    <property type="match status" value="1"/>
</dbReference>
<dbReference type="PROSITE" id="PS52035">
    <property type="entry name" value="PEPTIDASE_M14"/>
    <property type="match status" value="1"/>
</dbReference>
<proteinExistence type="inferred from homology"/>
<dbReference type="InterPro" id="IPR036990">
    <property type="entry name" value="M14A-like_propep"/>
</dbReference>
<feature type="chain" id="PRO_5022746322" description="Peptidase M14 domain-containing protein" evidence="13">
    <location>
        <begin position="16"/>
        <end position="426"/>
    </location>
</feature>
<evidence type="ECO:0000256" key="12">
    <source>
        <dbReference type="SAM" id="MobiDB-lite"/>
    </source>
</evidence>
<dbReference type="GO" id="GO:0005615">
    <property type="term" value="C:extracellular space"/>
    <property type="evidence" value="ECO:0007669"/>
    <property type="project" value="TreeGrafter"/>
</dbReference>
<protein>
    <recommendedName>
        <fullName evidence="14">Peptidase M14 domain-containing protein</fullName>
    </recommendedName>
</protein>
<dbReference type="InterPro" id="IPR003146">
    <property type="entry name" value="M14A_act_pep"/>
</dbReference>
<name>A0A5E4QMD5_9NEOP</name>
<dbReference type="SMART" id="SM00631">
    <property type="entry name" value="Zn_pept"/>
    <property type="match status" value="1"/>
</dbReference>
<keyword evidence="5" id="KW-0479">Metal-binding</keyword>
<keyword evidence="3" id="KW-0121">Carboxypeptidase</keyword>
<dbReference type="InterPro" id="IPR000834">
    <property type="entry name" value="Peptidase_M14"/>
</dbReference>
<reference evidence="15 16" key="1">
    <citation type="submission" date="2017-07" db="EMBL/GenBank/DDBJ databases">
        <authorList>
            <person name="Talla V."/>
            <person name="Backstrom N."/>
        </authorList>
    </citation>
    <scope>NUCLEOTIDE SEQUENCE [LARGE SCALE GENOMIC DNA]</scope>
</reference>
<keyword evidence="4" id="KW-0645">Protease</keyword>
<dbReference type="PRINTS" id="PR00765">
    <property type="entry name" value="CRBOXYPTASEA"/>
</dbReference>
<keyword evidence="8" id="KW-0862">Zinc</keyword>
<comment type="similarity">
    <text evidence="2 11">Belongs to the peptidase M14 family.</text>
</comment>
<evidence type="ECO:0000256" key="6">
    <source>
        <dbReference type="ARBA" id="ARBA00022729"/>
    </source>
</evidence>
<dbReference type="SUPFAM" id="SSF53187">
    <property type="entry name" value="Zn-dependent exopeptidases"/>
    <property type="match status" value="1"/>
</dbReference>
<accession>A0A5E4QMD5</accession>
<feature type="active site" description="Proton donor/acceptor" evidence="11">
    <location>
        <position position="383"/>
    </location>
</feature>
<comment type="cofactor">
    <cofactor evidence="1">
        <name>Zn(2+)</name>
        <dbReference type="ChEBI" id="CHEBI:29105"/>
    </cofactor>
</comment>
<sequence>MKNWVWILLVSAAFAKHEEYAGWKSYFVAPTTQEQLEFLGSIRDVLDLDYLSYATVDRNGLVLVKPEHQEEFISTLNNQGINYRVHAEDVKKQLDNDDEQIEARRSSLRSTPEGEMPYDNYQPLDVIYNYIDKVAEQYPDVVTLVTPANSFEGYPIKYLKISSSNFEDPTKSVIFIESTIHAREWIAPPTATYAIHKLVENLTDPELLEKFDWIILPVANPDGYVFSFETSRFWRKTRSTEFSTSCPGVDGNRNFDFFWNTIGTSSNLCADNYAGGRPFSEVETRVVRDIIHEHLDRMVMYLSMHSYGSMILYSWGHDGSLSNQAFSLHSVGISMADAIYENSLPHFPRYSVGNSRLVVGYAASGISADYAHAVGVPLSYTYELPGFGGGFVGFHLNPRYIKQVAEETWEGIAVGAKRAGALFGNQ</sequence>
<evidence type="ECO:0000256" key="10">
    <source>
        <dbReference type="ARBA" id="ARBA00023157"/>
    </source>
</evidence>
<keyword evidence="16" id="KW-1185">Reference proteome</keyword>
<dbReference type="GO" id="GO:0004181">
    <property type="term" value="F:metallocarboxypeptidase activity"/>
    <property type="evidence" value="ECO:0007669"/>
    <property type="project" value="InterPro"/>
</dbReference>
<evidence type="ECO:0000313" key="16">
    <source>
        <dbReference type="Proteomes" id="UP000324832"/>
    </source>
</evidence>
<evidence type="ECO:0000256" key="5">
    <source>
        <dbReference type="ARBA" id="ARBA00022723"/>
    </source>
</evidence>
<dbReference type="SUPFAM" id="SSF54897">
    <property type="entry name" value="Protease propeptides/inhibitors"/>
    <property type="match status" value="1"/>
</dbReference>
<dbReference type="GO" id="GO:0006508">
    <property type="term" value="P:proteolysis"/>
    <property type="evidence" value="ECO:0007669"/>
    <property type="project" value="UniProtKB-KW"/>
</dbReference>
<evidence type="ECO:0000256" key="13">
    <source>
        <dbReference type="SAM" id="SignalP"/>
    </source>
</evidence>
<dbReference type="FunFam" id="3.40.630.10:FF:000084">
    <property type="entry name" value="Carboxypeptidase B2"/>
    <property type="match status" value="1"/>
</dbReference>
<evidence type="ECO:0000256" key="4">
    <source>
        <dbReference type="ARBA" id="ARBA00022670"/>
    </source>
</evidence>
<dbReference type="GO" id="GO:0008270">
    <property type="term" value="F:zinc ion binding"/>
    <property type="evidence" value="ECO:0007669"/>
    <property type="project" value="InterPro"/>
</dbReference>
<dbReference type="Gene3D" id="3.30.70.340">
    <property type="entry name" value="Metallocarboxypeptidase-like"/>
    <property type="match status" value="1"/>
</dbReference>
<dbReference type="Gene3D" id="3.40.630.10">
    <property type="entry name" value="Zn peptidases"/>
    <property type="match status" value="1"/>
</dbReference>